<evidence type="ECO:0000256" key="4">
    <source>
        <dbReference type="ARBA" id="ARBA00022691"/>
    </source>
</evidence>
<keyword evidence="5" id="KW-0680">Restriction system</keyword>
<dbReference type="EMBL" id="PFNM01000032">
    <property type="protein sequence ID" value="PIZ44868.1"/>
    <property type="molecule type" value="Genomic_DNA"/>
</dbReference>
<evidence type="ECO:0000256" key="3">
    <source>
        <dbReference type="ARBA" id="ARBA00022679"/>
    </source>
</evidence>
<evidence type="ECO:0000313" key="9">
    <source>
        <dbReference type="Proteomes" id="UP000230553"/>
    </source>
</evidence>
<dbReference type="GO" id="GO:0003677">
    <property type="term" value="F:DNA binding"/>
    <property type="evidence" value="ECO:0007669"/>
    <property type="project" value="InterPro"/>
</dbReference>
<evidence type="ECO:0000256" key="6">
    <source>
        <dbReference type="ARBA" id="ARBA00047942"/>
    </source>
</evidence>
<comment type="caution">
    <text evidence="8">The sequence shown here is derived from an EMBL/GenBank/DDBJ whole genome shotgun (WGS) entry which is preliminary data.</text>
</comment>
<accession>A0A2M7TFX9</accession>
<evidence type="ECO:0000256" key="2">
    <source>
        <dbReference type="ARBA" id="ARBA00022603"/>
    </source>
</evidence>
<keyword evidence="2 8" id="KW-0489">Methyltransferase</keyword>
<dbReference type="PANTHER" id="PTHR42933">
    <property type="entry name" value="SLR6095 PROTEIN"/>
    <property type="match status" value="1"/>
</dbReference>
<dbReference type="AlphaFoldDB" id="A0A2M7TFX9"/>
<feature type="non-terminal residue" evidence="8">
    <location>
        <position position="1"/>
    </location>
</feature>
<dbReference type="GO" id="GO:0009307">
    <property type="term" value="P:DNA restriction-modification system"/>
    <property type="evidence" value="ECO:0007669"/>
    <property type="project" value="UniProtKB-KW"/>
</dbReference>
<organism evidence="8 9">
    <name type="scientific">Candidatus Wolfebacteria bacterium CG_4_10_14_0_2_um_filter_39_18</name>
    <dbReference type="NCBI Taxonomy" id="1975061"/>
    <lineage>
        <taxon>Bacteria</taxon>
        <taxon>Candidatus Wolfeibacteriota</taxon>
    </lineage>
</organism>
<reference evidence="9" key="1">
    <citation type="submission" date="2017-09" db="EMBL/GenBank/DDBJ databases">
        <title>Depth-based differentiation of microbial function through sediment-hosted aquifers and enrichment of novel symbionts in the deep terrestrial subsurface.</title>
        <authorList>
            <person name="Probst A.J."/>
            <person name="Ladd B."/>
            <person name="Jarett J.K."/>
            <person name="Geller-Mcgrath D.E."/>
            <person name="Sieber C.M.K."/>
            <person name="Emerson J.B."/>
            <person name="Anantharaman K."/>
            <person name="Thomas B.C."/>
            <person name="Malmstrom R."/>
            <person name="Stieglmeier M."/>
            <person name="Klingl A."/>
            <person name="Woyke T."/>
            <person name="Ryan C.M."/>
            <person name="Banfield J.F."/>
        </authorList>
    </citation>
    <scope>NUCLEOTIDE SEQUENCE [LARGE SCALE GENOMIC DNA]</scope>
</reference>
<keyword evidence="3 8" id="KW-0808">Transferase</keyword>
<dbReference type="Proteomes" id="UP000230553">
    <property type="component" value="Unassembled WGS sequence"/>
</dbReference>
<comment type="catalytic activity">
    <reaction evidence="6">
        <text>a 2'-deoxyadenosine in DNA + S-adenosyl-L-methionine = an N(6)-methyl-2'-deoxyadenosine in DNA + S-adenosyl-L-homocysteine + H(+)</text>
        <dbReference type="Rhea" id="RHEA:15197"/>
        <dbReference type="Rhea" id="RHEA-COMP:12418"/>
        <dbReference type="Rhea" id="RHEA-COMP:12419"/>
        <dbReference type="ChEBI" id="CHEBI:15378"/>
        <dbReference type="ChEBI" id="CHEBI:57856"/>
        <dbReference type="ChEBI" id="CHEBI:59789"/>
        <dbReference type="ChEBI" id="CHEBI:90615"/>
        <dbReference type="ChEBI" id="CHEBI:90616"/>
        <dbReference type="EC" id="2.1.1.72"/>
    </reaction>
</comment>
<feature type="domain" description="DNA methylase adenine-specific" evidence="7">
    <location>
        <begin position="2"/>
        <end position="90"/>
    </location>
</feature>
<dbReference type="EC" id="2.1.1.72" evidence="1"/>
<evidence type="ECO:0000256" key="5">
    <source>
        <dbReference type="ARBA" id="ARBA00022747"/>
    </source>
</evidence>
<evidence type="ECO:0000256" key="1">
    <source>
        <dbReference type="ARBA" id="ARBA00011900"/>
    </source>
</evidence>
<dbReference type="Pfam" id="PF02384">
    <property type="entry name" value="N6_Mtase"/>
    <property type="match status" value="1"/>
</dbReference>
<dbReference type="Gene3D" id="3.40.50.150">
    <property type="entry name" value="Vaccinia Virus protein VP39"/>
    <property type="match status" value="1"/>
</dbReference>
<dbReference type="InterPro" id="IPR029063">
    <property type="entry name" value="SAM-dependent_MTases_sf"/>
</dbReference>
<dbReference type="GO" id="GO:0008170">
    <property type="term" value="F:N-methyltransferase activity"/>
    <property type="evidence" value="ECO:0007669"/>
    <property type="project" value="InterPro"/>
</dbReference>
<dbReference type="GO" id="GO:0032259">
    <property type="term" value="P:methylation"/>
    <property type="evidence" value="ECO:0007669"/>
    <property type="project" value="UniProtKB-KW"/>
</dbReference>
<gene>
    <name evidence="8" type="ORF">COY31_01605</name>
</gene>
<evidence type="ECO:0000313" key="8">
    <source>
        <dbReference type="EMBL" id="PIZ44868.1"/>
    </source>
</evidence>
<sequence length="165" mass="18896">CLEQGGKLATIVPMQSALAQTGKIFELKKKLLEHHTLEAAFSMPDELFFPIGVVSCIMLFTAKRPHLKNKKTFFGYFKDDGFIKRKNKGRIDAYGKWGSIKDEWLNAYMNKENIAGFSVNKAVRADDEWCAEAYMETDYSNLLDKDFEQAILNFISYKVSNSKNE</sequence>
<dbReference type="SUPFAM" id="SSF53335">
    <property type="entry name" value="S-adenosyl-L-methionine-dependent methyltransferases"/>
    <property type="match status" value="1"/>
</dbReference>
<name>A0A2M7TFX9_9BACT</name>
<keyword evidence="4" id="KW-0949">S-adenosyl-L-methionine</keyword>
<proteinExistence type="predicted"/>
<protein>
    <recommendedName>
        <fullName evidence="1">site-specific DNA-methyltransferase (adenine-specific)</fullName>
        <ecNumber evidence="1">2.1.1.72</ecNumber>
    </recommendedName>
</protein>
<dbReference type="InterPro" id="IPR051537">
    <property type="entry name" value="DNA_Adenine_Mtase"/>
</dbReference>
<dbReference type="InterPro" id="IPR003356">
    <property type="entry name" value="DNA_methylase_A-5"/>
</dbReference>
<dbReference type="GO" id="GO:0009007">
    <property type="term" value="F:site-specific DNA-methyltransferase (adenine-specific) activity"/>
    <property type="evidence" value="ECO:0007669"/>
    <property type="project" value="UniProtKB-EC"/>
</dbReference>
<dbReference type="PANTHER" id="PTHR42933:SF3">
    <property type="entry name" value="TYPE I RESTRICTION ENZYME MJAVIII METHYLASE SUBUNIT"/>
    <property type="match status" value="1"/>
</dbReference>
<evidence type="ECO:0000259" key="7">
    <source>
        <dbReference type="Pfam" id="PF02384"/>
    </source>
</evidence>